<dbReference type="InterPro" id="IPR010071">
    <property type="entry name" value="AA_adenyl_dom"/>
</dbReference>
<protein>
    <recommendedName>
        <fullName evidence="3">Carrier domain-containing protein</fullName>
    </recommendedName>
</protein>
<evidence type="ECO:0000313" key="4">
    <source>
        <dbReference type="EMBL" id="KAK9765645.1"/>
    </source>
</evidence>
<evidence type="ECO:0000259" key="3">
    <source>
        <dbReference type="PROSITE" id="PS50075"/>
    </source>
</evidence>
<dbReference type="Gene3D" id="2.160.10.10">
    <property type="entry name" value="Hexapeptide repeat proteins"/>
    <property type="match status" value="3"/>
</dbReference>
<dbReference type="Gene3D" id="2.30.38.10">
    <property type="entry name" value="Luciferase, Domain 3"/>
    <property type="match status" value="1"/>
</dbReference>
<keyword evidence="1" id="KW-0436">Ligase</keyword>
<dbReference type="InterPro" id="IPR011004">
    <property type="entry name" value="Trimer_LpxA-like_sf"/>
</dbReference>
<sequence length="1601" mass="178687">MQMETISSDPFKTNHTLAKTERELLLIALRSELPFLDLANELLILSMVVAANMCILVYRYTNEETIALHFSPIGLQGDSLQVSVTLQPEMTVFDVVKVIEKITSKSIMEAIQNAHLRSISDLIIGLNCCESNSEVTENTERSLQVSCIEEDDGLICTIAITKLLLFGLDEDDYIVGHWNTLFKAFTQQTNIPISHIDILPTSEVEFLTSSTWSSTPPVAASQIPWHQISPPNETFLHTIFENTARMHSNRTAILYEDSKSQTTIFTYQDIESISTQFAYHLYENYATGPGKFIGLLMPQVPAAYIAMLAILKTGSAYVPIDPTCPIERVDYILKDSGAELLLTERVIAESQGFEKTLTCQTIFLEDCLKWEISSSEDFKLPAEILRTSDVAYMIYTSGTTGRPKGVAVEHQNAVNLIQAEYHIFGLHAEDRVYQQFSLAFDASIEEIWLPFMVGGTLVPATQRPGPGLSDILEAKGVTVLSCVPTLLSMLSEEEKLPSLRLLILGGEACPKTLVERFSTKCRVVNSYGPTEATVIATWKECHSSDNIVTIGRPIPGYSAFILSVHGQLQPLGAAGELVIGGRGVTRCYQNQPELTNSKFIQNKLLTAEGRLYRTGDLARFTSDGEIEYLGRIDTQVKLRGYRIELAEIESTLLHCEEIQGAVVNVHVDSFNVEQLVAYIILNNRAKEYDEEVFKEYLKKTMPSYMVPTVFQVVEEFPTLPSGKVDRKNLPQILDEKFIEKQDSSKVIIAPRTPTEAMLVEIWSRYFVGKTISISDNFFALGGHSLFAAMLVSELRKSESTRGISMSHIYQYDTLEKLAHTIDSGVCSTTALSKLPLQSPERNEGELNDIDIEKLANSDRASFPPIPGYIHAIGLFICQILAISTVFVVTSLPISILYILYKFTDVSIVVILFVFILDFFWMSLIAITLKWILIGRYRPGRWPVWGYYYWRWWVIQRIMGALKLNYLEGSPLLNIFYILMGARVNMTAYIGTQHVSCFDLLTIEDEASIGLNAYLLGYKVEDGWLIIGTGIHVGAGARVGNRSNLGLNSQLEERAMLDDVSALQENERILKDERWGGSPAKFVENIIETDKETTDSFIKLWFCCLLHFITVAFLNGTLGLLPTLTSIIVLEYTPVLFSTINPYVTVVVTSPFVAIISVILFCLVTALLKCIVLPRISPGEYKLRSIFYIRKWSVDVLMQISLDMINSIYGTLYAPHWLRTLGANIGQASEVSTVTYISPNLLTIGNGCFVADTAVVGPPCVYRGCITIDRTVVGDRSFIGNSALLPSGVAMGKDCLLGVLSTPGHNVKSIVDNSSWLGSPALFLPIRQAPVLNWPKERTYNPTNWLYVTRYSIEFWRVFLPNIVTVTLMVTLTVVIEILYQGSSQRNILPDVYVNGLNGLFDQLSQGALISSFIFIYPILSGVIGICGCCFVLIMKWALIGVYTKREVPLWSSFVWRTELATALQEGIANKMLIQNLRGTSLLCVWFRLLGSKIGKRVWMDTWQISEADLIDIEDDVSIGTGVILQTHLFEDRIMKLDKLKIGNRCNVQSASVILYGANLEDSVSIGRLSLVMKGESLPSNSSWAGIPLKSYSEDNYLEAKV</sequence>
<dbReference type="PANTHER" id="PTHR45527:SF1">
    <property type="entry name" value="FATTY ACID SYNTHASE"/>
    <property type="match status" value="1"/>
</dbReference>
<feature type="transmembrane region" description="Helical" evidence="2">
    <location>
        <begin position="1099"/>
        <end position="1122"/>
    </location>
</feature>
<feature type="transmembrane region" description="Helical" evidence="2">
    <location>
        <begin position="1407"/>
        <end position="1434"/>
    </location>
</feature>
<dbReference type="PANTHER" id="PTHR45527">
    <property type="entry name" value="NONRIBOSOMAL PEPTIDE SYNTHETASE"/>
    <property type="match status" value="1"/>
</dbReference>
<dbReference type="PROSITE" id="PS00455">
    <property type="entry name" value="AMP_BINDING"/>
    <property type="match status" value="1"/>
</dbReference>
<dbReference type="Pfam" id="PF00501">
    <property type="entry name" value="AMP-binding"/>
    <property type="match status" value="1"/>
</dbReference>
<dbReference type="Proteomes" id="UP001479436">
    <property type="component" value="Unassembled WGS sequence"/>
</dbReference>
<feature type="transmembrane region" description="Helical" evidence="2">
    <location>
        <begin position="1358"/>
        <end position="1379"/>
    </location>
</feature>
<evidence type="ECO:0000256" key="1">
    <source>
        <dbReference type="ARBA" id="ARBA00022598"/>
    </source>
</evidence>
<feature type="domain" description="Carrier" evidence="3">
    <location>
        <begin position="749"/>
        <end position="825"/>
    </location>
</feature>
<keyword evidence="2" id="KW-1133">Transmembrane helix</keyword>
<name>A0ABR2WVT7_9FUNG</name>
<dbReference type="SUPFAM" id="SSF51161">
    <property type="entry name" value="Trimeric LpxA-like enzymes"/>
    <property type="match status" value="3"/>
</dbReference>
<gene>
    <name evidence="4" type="ORF">K7432_005843</name>
</gene>
<feature type="transmembrane region" description="Helical" evidence="2">
    <location>
        <begin position="906"/>
        <end position="932"/>
    </location>
</feature>
<dbReference type="Pfam" id="PF00550">
    <property type="entry name" value="PP-binding"/>
    <property type="match status" value="1"/>
</dbReference>
<dbReference type="InterPro" id="IPR009081">
    <property type="entry name" value="PP-bd_ACP"/>
</dbReference>
<evidence type="ECO:0000313" key="5">
    <source>
        <dbReference type="Proteomes" id="UP001479436"/>
    </source>
</evidence>
<dbReference type="Gene3D" id="3.30.300.30">
    <property type="match status" value="1"/>
</dbReference>
<dbReference type="Gene3D" id="1.10.1200.10">
    <property type="entry name" value="ACP-like"/>
    <property type="match status" value="1"/>
</dbReference>
<organism evidence="4 5">
    <name type="scientific">Basidiobolus ranarum</name>
    <dbReference type="NCBI Taxonomy" id="34480"/>
    <lineage>
        <taxon>Eukaryota</taxon>
        <taxon>Fungi</taxon>
        <taxon>Fungi incertae sedis</taxon>
        <taxon>Zoopagomycota</taxon>
        <taxon>Entomophthoromycotina</taxon>
        <taxon>Basidiobolomycetes</taxon>
        <taxon>Basidiobolales</taxon>
        <taxon>Basidiobolaceae</taxon>
        <taxon>Basidiobolus</taxon>
    </lineage>
</organism>
<dbReference type="InterPro" id="IPR045851">
    <property type="entry name" value="AMP-bd_C_sf"/>
</dbReference>
<keyword evidence="2" id="KW-0472">Membrane</keyword>
<dbReference type="InterPro" id="IPR025110">
    <property type="entry name" value="AMP-bd_C"/>
</dbReference>
<feature type="transmembrane region" description="Helical" evidence="2">
    <location>
        <begin position="1142"/>
        <end position="1167"/>
    </location>
</feature>
<dbReference type="NCBIfam" id="TIGR02353">
    <property type="entry name" value="NRPS_term_dom"/>
    <property type="match status" value="1"/>
</dbReference>
<dbReference type="Gene3D" id="3.40.50.980">
    <property type="match status" value="2"/>
</dbReference>
<dbReference type="CDD" id="cd05930">
    <property type="entry name" value="A_NRPS"/>
    <property type="match status" value="1"/>
</dbReference>
<dbReference type="EMBL" id="JASJQH010000241">
    <property type="protein sequence ID" value="KAK9765645.1"/>
    <property type="molecule type" value="Genomic_DNA"/>
</dbReference>
<keyword evidence="2" id="KW-0812">Transmembrane</keyword>
<reference evidence="4 5" key="1">
    <citation type="submission" date="2023-04" db="EMBL/GenBank/DDBJ databases">
        <title>Genome of Basidiobolus ranarum AG-B5.</title>
        <authorList>
            <person name="Stajich J.E."/>
            <person name="Carter-House D."/>
            <person name="Gryganskyi A."/>
        </authorList>
    </citation>
    <scope>NUCLEOTIDE SEQUENCE [LARGE SCALE GENOMIC DNA]</scope>
    <source>
        <strain evidence="4 5">AG-B5</strain>
    </source>
</reference>
<dbReference type="InterPro" id="IPR012728">
    <property type="entry name" value="Pls/PosA_C"/>
</dbReference>
<dbReference type="PROSITE" id="PS50075">
    <property type="entry name" value="CARRIER"/>
    <property type="match status" value="1"/>
</dbReference>
<dbReference type="InterPro" id="IPR020845">
    <property type="entry name" value="AMP-binding_CS"/>
</dbReference>
<dbReference type="NCBIfam" id="TIGR01733">
    <property type="entry name" value="AA-adenyl-dom"/>
    <property type="match status" value="1"/>
</dbReference>
<keyword evidence="5" id="KW-1185">Reference proteome</keyword>
<dbReference type="Pfam" id="PF13193">
    <property type="entry name" value="AMP-binding_C"/>
    <property type="match status" value="1"/>
</dbReference>
<dbReference type="SUPFAM" id="SSF47336">
    <property type="entry name" value="ACP-like"/>
    <property type="match status" value="1"/>
</dbReference>
<evidence type="ECO:0000256" key="2">
    <source>
        <dbReference type="SAM" id="Phobius"/>
    </source>
</evidence>
<proteinExistence type="predicted"/>
<feature type="transmembrane region" description="Helical" evidence="2">
    <location>
        <begin position="867"/>
        <end position="900"/>
    </location>
</feature>
<accession>A0ABR2WVT7</accession>
<dbReference type="InterPro" id="IPR000873">
    <property type="entry name" value="AMP-dep_synth/lig_dom"/>
</dbReference>
<dbReference type="InterPro" id="IPR036736">
    <property type="entry name" value="ACP-like_sf"/>
</dbReference>
<comment type="caution">
    <text evidence="4">The sequence shown here is derived from an EMBL/GenBank/DDBJ whole genome shotgun (WGS) entry which is preliminary data.</text>
</comment>
<dbReference type="SUPFAM" id="SSF56801">
    <property type="entry name" value="Acetyl-CoA synthetase-like"/>
    <property type="match status" value="1"/>
</dbReference>